<keyword evidence="6 9" id="KW-0418">Kinase</keyword>
<gene>
    <name evidence="9" type="ordered locus">Nham_4618</name>
</gene>
<dbReference type="InterPro" id="IPR011102">
    <property type="entry name" value="Sig_transdc_His_kinase_HWE"/>
</dbReference>
<keyword evidence="5" id="KW-0547">Nucleotide-binding</keyword>
<dbReference type="AlphaFoldDB" id="Q1QF17"/>
<proteinExistence type="predicted"/>
<keyword evidence="10" id="KW-1185">Reference proteome</keyword>
<dbReference type="SUPFAM" id="SSF55874">
    <property type="entry name" value="ATPase domain of HSP90 chaperone/DNA topoisomerase II/histidine kinase"/>
    <property type="match status" value="1"/>
</dbReference>
<reference evidence="10" key="1">
    <citation type="submission" date="2006-03" db="EMBL/GenBank/DDBJ databases">
        <title>Complete sequence of plasmid 3 of Nitrobacter hamburgensis X14.</title>
        <authorList>
            <consortium name="US DOE Joint Genome Institute"/>
            <person name="Copeland A."/>
            <person name="Lucas S."/>
            <person name="Lapidus A."/>
            <person name="Barry K."/>
            <person name="Detter J.C."/>
            <person name="Glavina del Rio T."/>
            <person name="Hammon N."/>
            <person name="Israni S."/>
            <person name="Dalin E."/>
            <person name="Tice H."/>
            <person name="Pitluck S."/>
            <person name="Chain P."/>
            <person name="Malfatti S."/>
            <person name="Shin M."/>
            <person name="Vergez L."/>
            <person name="Schmutz J."/>
            <person name="Larimer F."/>
            <person name="Land M."/>
            <person name="Hauser L."/>
            <person name="Kyrpides N."/>
            <person name="Ivanova N."/>
            <person name="Ward B."/>
            <person name="Arp D."/>
            <person name="Klotz M."/>
            <person name="Stein L."/>
            <person name="O'Mullan G."/>
            <person name="Starkenburg S."/>
            <person name="Sayavedra L."/>
            <person name="Poret-Peterson A.T."/>
            <person name="Gentry M.E."/>
            <person name="Bruce D."/>
            <person name="Richardson P."/>
        </authorList>
    </citation>
    <scope>NUCLEOTIDE SEQUENCE [LARGE SCALE GENOMIC DNA]</scope>
    <source>
        <strain evidence="10">DSM 10229 / NCIMB 13809 / X14</strain>
        <plasmid evidence="10">Plasmid pNITHX3</plasmid>
    </source>
</reference>
<dbReference type="RefSeq" id="WP_011505260.1">
    <property type="nucleotide sequence ID" value="NC_007961.1"/>
</dbReference>
<accession>Q1QF17</accession>
<dbReference type="PANTHER" id="PTHR41523:SF8">
    <property type="entry name" value="ETHYLENE RESPONSE SENSOR PROTEIN"/>
    <property type="match status" value="1"/>
</dbReference>
<evidence type="ECO:0000256" key="7">
    <source>
        <dbReference type="ARBA" id="ARBA00022840"/>
    </source>
</evidence>
<dbReference type="InterPro" id="IPR013656">
    <property type="entry name" value="PAS_4"/>
</dbReference>
<keyword evidence="9" id="KW-0614">Plasmid</keyword>
<evidence type="ECO:0000256" key="6">
    <source>
        <dbReference type="ARBA" id="ARBA00022777"/>
    </source>
</evidence>
<dbReference type="EMBL" id="CP000322">
    <property type="protein sequence ID" value="ABE65180.1"/>
    <property type="molecule type" value="Genomic_DNA"/>
</dbReference>
<evidence type="ECO:0000256" key="5">
    <source>
        <dbReference type="ARBA" id="ARBA00022741"/>
    </source>
</evidence>
<dbReference type="Pfam" id="PF07536">
    <property type="entry name" value="HWE_HK"/>
    <property type="match status" value="1"/>
</dbReference>
<dbReference type="Gene3D" id="3.30.565.10">
    <property type="entry name" value="Histidine kinase-like ATPase, C-terminal domain"/>
    <property type="match status" value="1"/>
</dbReference>
<keyword evidence="3" id="KW-0597">Phosphoprotein</keyword>
<comment type="catalytic activity">
    <reaction evidence="1">
        <text>ATP + protein L-histidine = ADP + protein N-phospho-L-histidine.</text>
        <dbReference type="EC" id="2.7.13.3"/>
    </reaction>
</comment>
<dbReference type="Gene3D" id="3.30.450.20">
    <property type="entry name" value="PAS domain"/>
    <property type="match status" value="2"/>
</dbReference>
<dbReference type="Pfam" id="PF08448">
    <property type="entry name" value="PAS_4"/>
    <property type="match status" value="1"/>
</dbReference>
<dbReference type="GO" id="GO:0004673">
    <property type="term" value="F:protein histidine kinase activity"/>
    <property type="evidence" value="ECO:0007669"/>
    <property type="project" value="UniProtKB-EC"/>
</dbReference>
<dbReference type="InterPro" id="IPR035965">
    <property type="entry name" value="PAS-like_dom_sf"/>
</dbReference>
<evidence type="ECO:0000259" key="8">
    <source>
        <dbReference type="SMART" id="SM00911"/>
    </source>
</evidence>
<dbReference type="HOGENOM" id="CLU_000445_114_57_5"/>
<dbReference type="InterPro" id="IPR036890">
    <property type="entry name" value="HATPase_C_sf"/>
</dbReference>
<evidence type="ECO:0000256" key="2">
    <source>
        <dbReference type="ARBA" id="ARBA00012438"/>
    </source>
</evidence>
<keyword evidence="4 9" id="KW-0808">Transferase</keyword>
<evidence type="ECO:0000256" key="4">
    <source>
        <dbReference type="ARBA" id="ARBA00022679"/>
    </source>
</evidence>
<geneLocation type="plasmid" evidence="10">
    <name>pNITHX3</name>
</geneLocation>
<evidence type="ECO:0000313" key="10">
    <source>
        <dbReference type="Proteomes" id="UP000001953"/>
    </source>
</evidence>
<keyword evidence="7" id="KW-0067">ATP-binding</keyword>
<evidence type="ECO:0000313" key="9">
    <source>
        <dbReference type="EMBL" id="ABE65180.1"/>
    </source>
</evidence>
<feature type="domain" description="Signal transduction histidine kinase HWE region" evidence="8">
    <location>
        <begin position="256"/>
        <end position="348"/>
    </location>
</feature>
<dbReference type="EC" id="2.7.13.3" evidence="2"/>
<dbReference type="Proteomes" id="UP000001953">
    <property type="component" value="Plasmid 3"/>
</dbReference>
<dbReference type="PANTHER" id="PTHR41523">
    <property type="entry name" value="TWO-COMPONENT SYSTEM SENSOR PROTEIN"/>
    <property type="match status" value="1"/>
</dbReference>
<dbReference type="SUPFAM" id="SSF55785">
    <property type="entry name" value="PYP-like sensor domain (PAS domain)"/>
    <property type="match status" value="2"/>
</dbReference>
<name>Q1QF17_NITHX</name>
<dbReference type="KEGG" id="nha:Nham_4618"/>
<dbReference type="GO" id="GO:0005524">
    <property type="term" value="F:ATP binding"/>
    <property type="evidence" value="ECO:0007669"/>
    <property type="project" value="UniProtKB-KW"/>
</dbReference>
<organism evidence="9 10">
    <name type="scientific">Nitrobacter hamburgensis (strain DSM 10229 / NCIMB 13809 / X14)</name>
    <dbReference type="NCBI Taxonomy" id="323097"/>
    <lineage>
        <taxon>Bacteria</taxon>
        <taxon>Pseudomonadati</taxon>
        <taxon>Pseudomonadota</taxon>
        <taxon>Alphaproteobacteria</taxon>
        <taxon>Hyphomicrobiales</taxon>
        <taxon>Nitrobacteraceae</taxon>
        <taxon>Nitrobacter</taxon>
    </lineage>
</organism>
<dbReference type="SMART" id="SM00911">
    <property type="entry name" value="HWE_HK"/>
    <property type="match status" value="1"/>
</dbReference>
<protein>
    <recommendedName>
        <fullName evidence="2">histidine kinase</fullName>
        <ecNumber evidence="2">2.7.13.3</ecNumber>
    </recommendedName>
</protein>
<evidence type="ECO:0000256" key="3">
    <source>
        <dbReference type="ARBA" id="ARBA00022553"/>
    </source>
</evidence>
<evidence type="ECO:0000256" key="1">
    <source>
        <dbReference type="ARBA" id="ARBA00000085"/>
    </source>
</evidence>
<sequence>MTRLNSDLSNLLDSTEIATLFLDENLRVRRFTRGVNEIFHLRDADIGRPITEIVSLLEYRDLQRDVKTVLRKLSTVERQVTLHDIRTTFILRVRPYRTVDNVIDGVVLTFVDITDRQAANEAVRASEARYRMLFEFIDEGFCTLEKVETRPGELSDFRYLSANPGFAQQSGVGNVVGRTIREMFPKEPQEWFDIYDGVMATGEAVRFERDLVSVGRMLELFAFRFDDGAGLKLGVIFQDVSDRKRHDGQRELLLNEMDHRIKNLFAITSGVVSLSARSATTPKEMATAIQGRLGALASAHQLVRPRRLEAGSANPIVTLADIIQTVLRPYSATEDPRDEPRSVIEGPDVAVGGDAVTSLAMVLHELATNAAKYGAYSKAGGRVEVTWSVKKGRLELSWTERGGPRVNGAPEREGFGSQLARKSINGQLDGQMTYDWNPDGLTVRLSAAAERLSS</sequence>
<dbReference type="OrthoDB" id="9813940at2"/>
<dbReference type="Pfam" id="PF13596">
    <property type="entry name" value="PAS_10"/>
    <property type="match status" value="1"/>
</dbReference>